<evidence type="ECO:0000313" key="2">
    <source>
        <dbReference type="EMBL" id="MXV15825.1"/>
    </source>
</evidence>
<sequence>MKKSVSFFAICLLVSAGRLPVFAQGDLSELIKSGPADATRLAAAYLDPLFKGFGVGLNSGWMNTGRTKQTGHIEIRLSGSGAFVPKDDKTFDVTTLGLSNKIALAPGSGPTAQTFFGRETAGPTMQVKDNSGNVVETFSLPKGTGIPLVPAPQLQVTLGLPKNFDVTARYIPETKLGDDFGKVSLIGGGVKFEVLPLLNKTADRILPFNVAVGLGYTRLKYTYDLDINPPGGSAPKDISQVKDFSGQRVDASFSGFNADAIISKKLLFFTPFFSVGYNSSKTNVGLVGNYPLVTDVVLGVKQYTTFTDPVSIKQKDVNGLKSTVGFQLDMAFLKFYGSFTAAQYKLFNAGIGIGI</sequence>
<proteinExistence type="predicted"/>
<keyword evidence="3" id="KW-1185">Reference proteome</keyword>
<dbReference type="RefSeq" id="WP_160906796.1">
    <property type="nucleotide sequence ID" value="NZ_WVHS01000002.1"/>
</dbReference>
<accession>A0A7K1XXT9</accession>
<evidence type="ECO:0000256" key="1">
    <source>
        <dbReference type="SAM" id="SignalP"/>
    </source>
</evidence>
<name>A0A7K1XXT9_9SPHI</name>
<keyword evidence="1" id="KW-0732">Signal</keyword>
<evidence type="ECO:0000313" key="3">
    <source>
        <dbReference type="Proteomes" id="UP000451233"/>
    </source>
</evidence>
<dbReference type="AlphaFoldDB" id="A0A7K1XXT9"/>
<protein>
    <submittedName>
        <fullName evidence="2">Uncharacterized protein</fullName>
    </submittedName>
</protein>
<dbReference type="InterPro" id="IPR046495">
    <property type="entry name" value="DUF6588"/>
</dbReference>
<dbReference type="Pfam" id="PF20230">
    <property type="entry name" value="DUF6588"/>
    <property type="match status" value="1"/>
</dbReference>
<dbReference type="Proteomes" id="UP000451233">
    <property type="component" value="Unassembled WGS sequence"/>
</dbReference>
<reference evidence="2 3" key="1">
    <citation type="submission" date="2019-11" db="EMBL/GenBank/DDBJ databases">
        <title>Pedobacter sp. HMF7056 Genome sequencing and assembly.</title>
        <authorList>
            <person name="Kang H."/>
            <person name="Kim H."/>
            <person name="Joh K."/>
        </authorList>
    </citation>
    <scope>NUCLEOTIDE SEQUENCE [LARGE SCALE GENOMIC DNA]</scope>
    <source>
        <strain evidence="2 3">HMF7056</strain>
    </source>
</reference>
<gene>
    <name evidence="2" type="ORF">GS398_10960</name>
</gene>
<organism evidence="2 3">
    <name type="scientific">Hufsiella ginkgonis</name>
    <dbReference type="NCBI Taxonomy" id="2695274"/>
    <lineage>
        <taxon>Bacteria</taxon>
        <taxon>Pseudomonadati</taxon>
        <taxon>Bacteroidota</taxon>
        <taxon>Sphingobacteriia</taxon>
        <taxon>Sphingobacteriales</taxon>
        <taxon>Sphingobacteriaceae</taxon>
        <taxon>Hufsiella</taxon>
    </lineage>
</organism>
<comment type="caution">
    <text evidence="2">The sequence shown here is derived from an EMBL/GenBank/DDBJ whole genome shotgun (WGS) entry which is preliminary data.</text>
</comment>
<feature type="chain" id="PRO_5029740096" evidence="1">
    <location>
        <begin position="24"/>
        <end position="355"/>
    </location>
</feature>
<feature type="signal peptide" evidence="1">
    <location>
        <begin position="1"/>
        <end position="23"/>
    </location>
</feature>
<dbReference type="EMBL" id="WVHS01000002">
    <property type="protein sequence ID" value="MXV15825.1"/>
    <property type="molecule type" value="Genomic_DNA"/>
</dbReference>